<name>A0AC34QNV0_9BILA</name>
<sequence length="343" mass="37618">MSAFIPVVAQNAFIKASVGTDLEYLFGECVAADFDAGAASAVSEAANIQYSSTLAASNEWKKIAQSLCLARTSDAFVRAQNQIAPRLLKSRNVALNDLNRTSLILRPDSPQPLPPPGDALCRPPFCIPPSCSPFMVPVAPISDEVNLHSIFFDHNRHSNSSDHICQSSSSSSSPDYCNTLFSSSPNPIDGFDFLDSLICQVREEIEAEKALFTPSVELFVPRKSSLASSYQPSPPLLSSASCSSSSSSPIPSDCSSFDSQPRERAKKYSLANLSLQELNERKKQQNKIAARRYRSRKMEQFRTNKDEIARLEARNAELRHLEASLGQQIAVLKNLMIQQISKA</sequence>
<dbReference type="WBParaSite" id="JU765_v2.g1795.t1">
    <property type="protein sequence ID" value="JU765_v2.g1795.t1"/>
    <property type="gene ID" value="JU765_v2.g1795"/>
</dbReference>
<evidence type="ECO:0000313" key="2">
    <source>
        <dbReference type="WBParaSite" id="JU765_v2.g1795.t1"/>
    </source>
</evidence>
<reference evidence="2" key="1">
    <citation type="submission" date="2022-11" db="UniProtKB">
        <authorList>
            <consortium name="WormBaseParasite"/>
        </authorList>
    </citation>
    <scope>IDENTIFICATION</scope>
</reference>
<organism evidence="1 2">
    <name type="scientific">Panagrolaimus sp. JU765</name>
    <dbReference type="NCBI Taxonomy" id="591449"/>
    <lineage>
        <taxon>Eukaryota</taxon>
        <taxon>Metazoa</taxon>
        <taxon>Ecdysozoa</taxon>
        <taxon>Nematoda</taxon>
        <taxon>Chromadorea</taxon>
        <taxon>Rhabditida</taxon>
        <taxon>Tylenchina</taxon>
        <taxon>Panagrolaimomorpha</taxon>
        <taxon>Panagrolaimoidea</taxon>
        <taxon>Panagrolaimidae</taxon>
        <taxon>Panagrolaimus</taxon>
    </lineage>
</organism>
<dbReference type="Proteomes" id="UP000887576">
    <property type="component" value="Unplaced"/>
</dbReference>
<evidence type="ECO:0000313" key="1">
    <source>
        <dbReference type="Proteomes" id="UP000887576"/>
    </source>
</evidence>
<accession>A0AC34QNV0</accession>
<proteinExistence type="predicted"/>
<protein>
    <submittedName>
        <fullName evidence="2">BZIP domain-containing protein</fullName>
    </submittedName>
</protein>